<dbReference type="Proteomes" id="UP001472677">
    <property type="component" value="Unassembled WGS sequence"/>
</dbReference>
<organism evidence="2 3">
    <name type="scientific">Hibiscus sabdariffa</name>
    <name type="common">roselle</name>
    <dbReference type="NCBI Taxonomy" id="183260"/>
    <lineage>
        <taxon>Eukaryota</taxon>
        <taxon>Viridiplantae</taxon>
        <taxon>Streptophyta</taxon>
        <taxon>Embryophyta</taxon>
        <taxon>Tracheophyta</taxon>
        <taxon>Spermatophyta</taxon>
        <taxon>Magnoliopsida</taxon>
        <taxon>eudicotyledons</taxon>
        <taxon>Gunneridae</taxon>
        <taxon>Pentapetalae</taxon>
        <taxon>rosids</taxon>
        <taxon>malvids</taxon>
        <taxon>Malvales</taxon>
        <taxon>Malvaceae</taxon>
        <taxon>Malvoideae</taxon>
        <taxon>Hibiscus</taxon>
    </lineage>
</organism>
<protein>
    <submittedName>
        <fullName evidence="2">Uncharacterized protein</fullName>
    </submittedName>
</protein>
<feature type="region of interest" description="Disordered" evidence="1">
    <location>
        <begin position="55"/>
        <end position="78"/>
    </location>
</feature>
<proteinExistence type="predicted"/>
<feature type="compositionally biased region" description="Polar residues" evidence="1">
    <location>
        <begin position="66"/>
        <end position="78"/>
    </location>
</feature>
<evidence type="ECO:0000256" key="1">
    <source>
        <dbReference type="SAM" id="MobiDB-lite"/>
    </source>
</evidence>
<gene>
    <name evidence="2" type="ORF">V6N12_016819</name>
</gene>
<name>A0ABR2BQT5_9ROSI</name>
<comment type="caution">
    <text evidence="2">The sequence shown here is derived from an EMBL/GenBank/DDBJ whole genome shotgun (WGS) entry which is preliminary data.</text>
</comment>
<dbReference type="EMBL" id="JBBPBM010000095">
    <property type="protein sequence ID" value="KAK8508975.1"/>
    <property type="molecule type" value="Genomic_DNA"/>
</dbReference>
<reference evidence="2 3" key="1">
    <citation type="journal article" date="2024" name="G3 (Bethesda)">
        <title>Genome assembly of Hibiscus sabdariffa L. provides insights into metabolisms of medicinal natural products.</title>
        <authorList>
            <person name="Kim T."/>
        </authorList>
    </citation>
    <scope>NUCLEOTIDE SEQUENCE [LARGE SCALE GENOMIC DNA]</scope>
    <source>
        <strain evidence="2">TK-2024</strain>
        <tissue evidence="2">Old leaves</tissue>
    </source>
</reference>
<evidence type="ECO:0000313" key="3">
    <source>
        <dbReference type="Proteomes" id="UP001472677"/>
    </source>
</evidence>
<feature type="compositionally biased region" description="Basic and acidic residues" evidence="1">
    <location>
        <begin position="55"/>
        <end position="65"/>
    </location>
</feature>
<accession>A0ABR2BQT5</accession>
<sequence length="78" mass="8815">MDMTDAMLQSQDSMLQSLDMSLRAIEHHIKQIAKVVNSTIIQEVILMDTEIPKQEGKELENDSTHIDATTMSSQEIAR</sequence>
<evidence type="ECO:0000313" key="2">
    <source>
        <dbReference type="EMBL" id="KAK8508975.1"/>
    </source>
</evidence>
<keyword evidence="3" id="KW-1185">Reference proteome</keyword>